<comment type="caution">
    <text evidence="1">The sequence shown here is derived from an EMBL/GenBank/DDBJ whole genome shotgun (WGS) entry which is preliminary data.</text>
</comment>
<accession>A0A550CMJ6</accession>
<proteinExistence type="predicted"/>
<reference evidence="1 2" key="1">
    <citation type="journal article" date="2019" name="New Phytol.">
        <title>Comparative genomics reveals unique wood-decay strategies and fruiting body development in the Schizophyllaceae.</title>
        <authorList>
            <person name="Almasi E."/>
            <person name="Sahu N."/>
            <person name="Krizsan K."/>
            <person name="Balint B."/>
            <person name="Kovacs G.M."/>
            <person name="Kiss B."/>
            <person name="Cseklye J."/>
            <person name="Drula E."/>
            <person name="Henrissat B."/>
            <person name="Nagy I."/>
            <person name="Chovatia M."/>
            <person name="Adam C."/>
            <person name="LaButti K."/>
            <person name="Lipzen A."/>
            <person name="Riley R."/>
            <person name="Grigoriev I.V."/>
            <person name="Nagy L.G."/>
        </authorList>
    </citation>
    <scope>NUCLEOTIDE SEQUENCE [LARGE SCALE GENOMIC DNA]</scope>
    <source>
        <strain evidence="1 2">NL-1724</strain>
    </source>
</reference>
<dbReference type="EMBL" id="VDMD01000004">
    <property type="protein sequence ID" value="TRM66008.1"/>
    <property type="molecule type" value="Genomic_DNA"/>
</dbReference>
<evidence type="ECO:0000313" key="1">
    <source>
        <dbReference type="EMBL" id="TRM66008.1"/>
    </source>
</evidence>
<feature type="non-terminal residue" evidence="1">
    <location>
        <position position="58"/>
    </location>
</feature>
<keyword evidence="2" id="KW-1185">Reference proteome</keyword>
<organism evidence="1 2">
    <name type="scientific">Schizophyllum amplum</name>
    <dbReference type="NCBI Taxonomy" id="97359"/>
    <lineage>
        <taxon>Eukaryota</taxon>
        <taxon>Fungi</taxon>
        <taxon>Dikarya</taxon>
        <taxon>Basidiomycota</taxon>
        <taxon>Agaricomycotina</taxon>
        <taxon>Agaricomycetes</taxon>
        <taxon>Agaricomycetidae</taxon>
        <taxon>Agaricales</taxon>
        <taxon>Schizophyllaceae</taxon>
        <taxon>Schizophyllum</taxon>
    </lineage>
</organism>
<evidence type="ECO:0000313" key="2">
    <source>
        <dbReference type="Proteomes" id="UP000320762"/>
    </source>
</evidence>
<protein>
    <submittedName>
        <fullName evidence="1">Uncharacterized protein</fullName>
    </submittedName>
</protein>
<dbReference type="Proteomes" id="UP000320762">
    <property type="component" value="Unassembled WGS sequence"/>
</dbReference>
<dbReference type="AlphaFoldDB" id="A0A550CMJ6"/>
<sequence>MSLELVLSPSYNHDTRAFWRGRARPAPVMPAPTTSHNFVLDAFGTGSRISRSVQWRVL</sequence>
<gene>
    <name evidence="1" type="ORF">BD626DRAFT_486496</name>
</gene>
<name>A0A550CMJ6_9AGAR</name>